<evidence type="ECO:0000313" key="3">
    <source>
        <dbReference type="Proteomes" id="UP000762676"/>
    </source>
</evidence>
<keyword evidence="1" id="KW-1133">Transmembrane helix</keyword>
<keyword evidence="1" id="KW-0812">Transmembrane</keyword>
<name>A0AAV4F2F2_9GAST</name>
<keyword evidence="3" id="KW-1185">Reference proteome</keyword>
<organism evidence="2 3">
    <name type="scientific">Elysia marginata</name>
    <dbReference type="NCBI Taxonomy" id="1093978"/>
    <lineage>
        <taxon>Eukaryota</taxon>
        <taxon>Metazoa</taxon>
        <taxon>Spiralia</taxon>
        <taxon>Lophotrochozoa</taxon>
        <taxon>Mollusca</taxon>
        <taxon>Gastropoda</taxon>
        <taxon>Heterobranchia</taxon>
        <taxon>Euthyneura</taxon>
        <taxon>Panpulmonata</taxon>
        <taxon>Sacoglossa</taxon>
        <taxon>Placobranchoidea</taxon>
        <taxon>Plakobranchidae</taxon>
        <taxon>Elysia</taxon>
    </lineage>
</organism>
<reference evidence="2 3" key="1">
    <citation type="journal article" date="2021" name="Elife">
        <title>Chloroplast acquisition without the gene transfer in kleptoplastic sea slugs, Plakobranchus ocellatus.</title>
        <authorList>
            <person name="Maeda T."/>
            <person name="Takahashi S."/>
            <person name="Yoshida T."/>
            <person name="Shimamura S."/>
            <person name="Takaki Y."/>
            <person name="Nagai Y."/>
            <person name="Toyoda A."/>
            <person name="Suzuki Y."/>
            <person name="Arimoto A."/>
            <person name="Ishii H."/>
            <person name="Satoh N."/>
            <person name="Nishiyama T."/>
            <person name="Hasebe M."/>
            <person name="Maruyama T."/>
            <person name="Minagawa J."/>
            <person name="Obokata J."/>
            <person name="Shigenobu S."/>
        </authorList>
    </citation>
    <scope>NUCLEOTIDE SEQUENCE [LARGE SCALE GENOMIC DNA]</scope>
</reference>
<proteinExistence type="predicted"/>
<evidence type="ECO:0000256" key="1">
    <source>
        <dbReference type="SAM" id="Phobius"/>
    </source>
</evidence>
<comment type="caution">
    <text evidence="2">The sequence shown here is derived from an EMBL/GenBank/DDBJ whole genome shotgun (WGS) entry which is preliminary data.</text>
</comment>
<accession>A0AAV4F2F2</accession>
<dbReference type="AlphaFoldDB" id="A0AAV4F2F2"/>
<keyword evidence="1" id="KW-0472">Membrane</keyword>
<evidence type="ECO:0000313" key="2">
    <source>
        <dbReference type="EMBL" id="GFR67140.1"/>
    </source>
</evidence>
<protein>
    <submittedName>
        <fullName evidence="2">Uncharacterized protein</fullName>
    </submittedName>
</protein>
<sequence>MTAIISTLLCKYSTVTVFTWAGIYIYCWVEDSKRDIDRQDTNIRCKAENIDKVQDWVSKLHKGTIITSLSVANASKQLALQSYSMQRSVVFCKKGKRRGDWGREVSRQ</sequence>
<gene>
    <name evidence="2" type="ORF">ElyMa_000245400</name>
</gene>
<dbReference type="Proteomes" id="UP000762676">
    <property type="component" value="Unassembled WGS sequence"/>
</dbReference>
<feature type="transmembrane region" description="Helical" evidence="1">
    <location>
        <begin position="12"/>
        <end position="29"/>
    </location>
</feature>
<dbReference type="EMBL" id="BMAT01000485">
    <property type="protein sequence ID" value="GFR67140.1"/>
    <property type="molecule type" value="Genomic_DNA"/>
</dbReference>